<dbReference type="PANTHER" id="PTHR33269:SF17">
    <property type="entry name" value="NADH-UBIQUINONE OXIDOREDUCTASE CHAIN 6"/>
    <property type="match status" value="1"/>
</dbReference>
<accession>A0A917P5A3</accession>
<protein>
    <recommendedName>
        <fullName evidence="2">NADH-quinone oxidoreductase subunit J</fullName>
        <ecNumber evidence="2">7.1.1.-</ecNumber>
    </recommendedName>
</protein>
<feature type="transmembrane region" description="Helical" evidence="2">
    <location>
        <begin position="95"/>
        <end position="118"/>
    </location>
</feature>
<dbReference type="GO" id="GO:0048038">
    <property type="term" value="F:quinone binding"/>
    <property type="evidence" value="ECO:0007669"/>
    <property type="project" value="UniProtKB-UniRule"/>
</dbReference>
<keyword evidence="2" id="KW-1133">Transmembrane helix</keyword>
<dbReference type="InterPro" id="IPR042106">
    <property type="entry name" value="Nuo/plastoQ_OxRdtase_6_NuoJ"/>
</dbReference>
<keyword evidence="2" id="KW-0472">Membrane</keyword>
<dbReference type="AlphaFoldDB" id="A0A917P5A3"/>
<proteinExistence type="inferred from homology"/>
<comment type="subcellular location">
    <subcellularLocation>
        <location evidence="2">Cell membrane</location>
        <topology evidence="2">Multi-pass membrane protein</topology>
    </subcellularLocation>
</comment>
<dbReference type="Pfam" id="PF00499">
    <property type="entry name" value="Oxidored_q3"/>
    <property type="match status" value="1"/>
</dbReference>
<name>A0A917P5A3_9DEIO</name>
<dbReference type="EMBL" id="BMOE01000001">
    <property type="protein sequence ID" value="GGJ62441.1"/>
    <property type="molecule type" value="Genomic_DNA"/>
</dbReference>
<organism evidence="4 5">
    <name type="scientific">Deinococcus aquiradiocola</name>
    <dbReference type="NCBI Taxonomy" id="393059"/>
    <lineage>
        <taxon>Bacteria</taxon>
        <taxon>Thermotogati</taxon>
        <taxon>Deinococcota</taxon>
        <taxon>Deinococci</taxon>
        <taxon>Deinococcales</taxon>
        <taxon>Deinococcaceae</taxon>
        <taxon>Deinococcus</taxon>
    </lineage>
</organism>
<keyword evidence="5" id="KW-1185">Reference proteome</keyword>
<evidence type="ECO:0000313" key="4">
    <source>
        <dbReference type="EMBL" id="GGJ62441.1"/>
    </source>
</evidence>
<keyword evidence="2" id="KW-0874">Quinone</keyword>
<comment type="caution">
    <text evidence="4">The sequence shown here is derived from an EMBL/GenBank/DDBJ whole genome shotgun (WGS) entry which is preliminary data.</text>
</comment>
<feature type="transmembrane region" description="Helical" evidence="2">
    <location>
        <begin position="12"/>
        <end position="31"/>
    </location>
</feature>
<feature type="compositionally biased region" description="Basic and acidic residues" evidence="3">
    <location>
        <begin position="188"/>
        <end position="197"/>
    </location>
</feature>
<comment type="function">
    <text evidence="2">NDH-1 shuttles electrons from NADH, via FMN and iron-sulfur (Fe-S) centers, to quinones in the respiratory chain. Couples the redox reaction to proton translocation (for every two electrons transferred, four hydrogen ions are translocated across the cytoplasmic membrane), and thus conserves the redox energy in a proton gradient.</text>
</comment>
<evidence type="ECO:0000256" key="3">
    <source>
        <dbReference type="SAM" id="MobiDB-lite"/>
    </source>
</evidence>
<keyword evidence="2" id="KW-1003">Cell membrane</keyword>
<dbReference type="GO" id="GO:0008137">
    <property type="term" value="F:NADH dehydrogenase (ubiquinone) activity"/>
    <property type="evidence" value="ECO:0007669"/>
    <property type="project" value="UniProtKB-UniRule"/>
</dbReference>
<sequence>MQARQGWRVSEVAFLILALLTVTGAVLTVTVRNAVHAALALVGTLLSVAGLYATMNASFLSAVQVIVYAGAIMVLFLFVIMLLDANRPISGRDPLPYITEIAAVGSSLLAAAFVVMAFTFRDPRPLAQAAAQLQNGAPGPVGETLLTRFLLPFEAVSILLLVAVVGSVALVQRPAQQPDPAAQAEGQRSGDAREVQA</sequence>
<reference evidence="4" key="2">
    <citation type="submission" date="2020-09" db="EMBL/GenBank/DDBJ databases">
        <authorList>
            <person name="Sun Q."/>
            <person name="Ohkuma M."/>
        </authorList>
    </citation>
    <scope>NUCLEOTIDE SEQUENCE</scope>
    <source>
        <strain evidence="4">JCM 14371</strain>
    </source>
</reference>
<evidence type="ECO:0000313" key="5">
    <source>
        <dbReference type="Proteomes" id="UP000635726"/>
    </source>
</evidence>
<feature type="region of interest" description="Disordered" evidence="3">
    <location>
        <begin position="175"/>
        <end position="197"/>
    </location>
</feature>
<feature type="transmembrane region" description="Helical" evidence="2">
    <location>
        <begin position="149"/>
        <end position="171"/>
    </location>
</feature>
<feature type="transmembrane region" description="Helical" evidence="2">
    <location>
        <begin position="38"/>
        <end position="59"/>
    </location>
</feature>
<dbReference type="PANTHER" id="PTHR33269">
    <property type="entry name" value="NADH-UBIQUINONE OXIDOREDUCTASE CHAIN 6"/>
    <property type="match status" value="1"/>
</dbReference>
<dbReference type="GO" id="GO:0005886">
    <property type="term" value="C:plasma membrane"/>
    <property type="evidence" value="ECO:0007669"/>
    <property type="project" value="UniProtKB-SubCell"/>
</dbReference>
<comment type="catalytic activity">
    <reaction evidence="2">
        <text>a quinone + NADH + 5 H(+)(in) = a quinol + NAD(+) + 4 H(+)(out)</text>
        <dbReference type="Rhea" id="RHEA:57888"/>
        <dbReference type="ChEBI" id="CHEBI:15378"/>
        <dbReference type="ChEBI" id="CHEBI:24646"/>
        <dbReference type="ChEBI" id="CHEBI:57540"/>
        <dbReference type="ChEBI" id="CHEBI:57945"/>
        <dbReference type="ChEBI" id="CHEBI:132124"/>
    </reaction>
</comment>
<dbReference type="Proteomes" id="UP000635726">
    <property type="component" value="Unassembled WGS sequence"/>
</dbReference>
<evidence type="ECO:0000256" key="1">
    <source>
        <dbReference type="ARBA" id="ARBA00005698"/>
    </source>
</evidence>
<keyword evidence="2" id="KW-0520">NAD</keyword>
<feature type="transmembrane region" description="Helical" evidence="2">
    <location>
        <begin position="65"/>
        <end position="83"/>
    </location>
</feature>
<reference evidence="4" key="1">
    <citation type="journal article" date="2014" name="Int. J. Syst. Evol. Microbiol.">
        <title>Complete genome sequence of Corynebacterium casei LMG S-19264T (=DSM 44701T), isolated from a smear-ripened cheese.</title>
        <authorList>
            <consortium name="US DOE Joint Genome Institute (JGI-PGF)"/>
            <person name="Walter F."/>
            <person name="Albersmeier A."/>
            <person name="Kalinowski J."/>
            <person name="Ruckert C."/>
        </authorList>
    </citation>
    <scope>NUCLEOTIDE SEQUENCE</scope>
    <source>
        <strain evidence="4">JCM 14371</strain>
    </source>
</reference>
<comment type="similarity">
    <text evidence="1 2">Belongs to the complex I subunit 6 family.</text>
</comment>
<dbReference type="InterPro" id="IPR001457">
    <property type="entry name" value="NADH_UbQ/plastoQ_OxRdtase_su6"/>
</dbReference>
<keyword evidence="2" id="KW-0812">Transmembrane</keyword>
<feature type="compositionally biased region" description="Low complexity" evidence="3">
    <location>
        <begin position="175"/>
        <end position="184"/>
    </location>
</feature>
<gene>
    <name evidence="4" type="ORF">GCM10008939_02850</name>
</gene>
<evidence type="ECO:0000256" key="2">
    <source>
        <dbReference type="RuleBase" id="RU004429"/>
    </source>
</evidence>
<dbReference type="Gene3D" id="1.20.120.1200">
    <property type="entry name" value="NADH-ubiquinone/plastoquinone oxidoreductase chain 6, subunit NuoJ"/>
    <property type="match status" value="1"/>
</dbReference>
<dbReference type="EC" id="7.1.1.-" evidence="2"/>